<evidence type="ECO:0000313" key="3">
    <source>
        <dbReference type="EMBL" id="RZQ59752.1"/>
    </source>
</evidence>
<keyword evidence="1" id="KW-0560">Oxidoreductase</keyword>
<proteinExistence type="predicted"/>
<dbReference type="AlphaFoldDB" id="A0A4Q7IZQ5"/>
<organism evidence="3 4">
    <name type="scientific">Amycolatopsis suaedae</name>
    <dbReference type="NCBI Taxonomy" id="2510978"/>
    <lineage>
        <taxon>Bacteria</taxon>
        <taxon>Bacillati</taxon>
        <taxon>Actinomycetota</taxon>
        <taxon>Actinomycetes</taxon>
        <taxon>Pseudonocardiales</taxon>
        <taxon>Pseudonocardiaceae</taxon>
        <taxon>Amycolatopsis</taxon>
    </lineage>
</organism>
<sequence length="220" mass="22906">MTSVVTWADVYGRGCDLTPDAFVPQAQPEGPAALEAVQSALSAHRVWREMPLAQRATRVLAAVDALERHRSLLAVLLEAETGTPRHVAVAEVDRCLAGVRRFLADVGPRLRGRDPLPGPVGNIASWNYPAGLLTEAMLVQALAGNAVITTTDSRGPCFLTTAVALAVRAGLPVTLVGAGALPMAGAVTWLDGRHGAGEAMLRAMTLEAAAARAAGIPDPR</sequence>
<reference evidence="3 4" key="1">
    <citation type="submission" date="2019-02" db="EMBL/GenBank/DDBJ databases">
        <title>Draft genome sequence of Amycolatopsis sp. 8-3EHSu isolated from roots of Suaeda maritima.</title>
        <authorList>
            <person name="Duangmal K."/>
            <person name="Chantavorakit T."/>
        </authorList>
    </citation>
    <scope>NUCLEOTIDE SEQUENCE [LARGE SCALE GENOMIC DNA]</scope>
    <source>
        <strain evidence="3 4">8-3EHSu</strain>
    </source>
</reference>
<accession>A0A4Q7IZQ5</accession>
<dbReference type="RefSeq" id="WP_130479317.1">
    <property type="nucleotide sequence ID" value="NZ_SFCC01000021.1"/>
</dbReference>
<dbReference type="InterPro" id="IPR015590">
    <property type="entry name" value="Aldehyde_DH_dom"/>
</dbReference>
<protein>
    <submittedName>
        <fullName evidence="3">Aldehyde dehydrogenase family protein</fullName>
    </submittedName>
</protein>
<evidence type="ECO:0000313" key="4">
    <source>
        <dbReference type="Proteomes" id="UP000292003"/>
    </source>
</evidence>
<dbReference type="InterPro" id="IPR016161">
    <property type="entry name" value="Ald_DH/histidinol_DH"/>
</dbReference>
<feature type="domain" description="Aldehyde dehydrogenase" evidence="2">
    <location>
        <begin position="32"/>
        <end position="176"/>
    </location>
</feature>
<dbReference type="PANTHER" id="PTHR11699">
    <property type="entry name" value="ALDEHYDE DEHYDROGENASE-RELATED"/>
    <property type="match status" value="1"/>
</dbReference>
<dbReference type="GO" id="GO:0016491">
    <property type="term" value="F:oxidoreductase activity"/>
    <property type="evidence" value="ECO:0007669"/>
    <property type="project" value="UniProtKB-KW"/>
</dbReference>
<gene>
    <name evidence="3" type="ORF">EWH70_31990</name>
</gene>
<name>A0A4Q7IZQ5_9PSEU</name>
<evidence type="ECO:0000259" key="2">
    <source>
        <dbReference type="Pfam" id="PF00171"/>
    </source>
</evidence>
<comment type="caution">
    <text evidence="3">The sequence shown here is derived from an EMBL/GenBank/DDBJ whole genome shotgun (WGS) entry which is preliminary data.</text>
</comment>
<dbReference type="Proteomes" id="UP000292003">
    <property type="component" value="Unassembled WGS sequence"/>
</dbReference>
<evidence type="ECO:0000256" key="1">
    <source>
        <dbReference type="ARBA" id="ARBA00023002"/>
    </source>
</evidence>
<dbReference type="InterPro" id="IPR016162">
    <property type="entry name" value="Ald_DH_N"/>
</dbReference>
<dbReference type="Gene3D" id="3.40.605.10">
    <property type="entry name" value="Aldehyde Dehydrogenase, Chain A, domain 1"/>
    <property type="match status" value="1"/>
</dbReference>
<dbReference type="Pfam" id="PF00171">
    <property type="entry name" value="Aldedh"/>
    <property type="match status" value="1"/>
</dbReference>
<dbReference type="SUPFAM" id="SSF53720">
    <property type="entry name" value="ALDH-like"/>
    <property type="match status" value="1"/>
</dbReference>
<keyword evidence="4" id="KW-1185">Reference proteome</keyword>
<dbReference type="OrthoDB" id="9762913at2"/>
<dbReference type="EMBL" id="SFCC01000021">
    <property type="protein sequence ID" value="RZQ59752.1"/>
    <property type="molecule type" value="Genomic_DNA"/>
</dbReference>